<evidence type="ECO:0000259" key="6">
    <source>
        <dbReference type="PROSITE" id="PS51635"/>
    </source>
</evidence>
<protein>
    <submittedName>
        <fullName evidence="7">Patatin</fullName>
    </submittedName>
</protein>
<keyword evidence="1 4" id="KW-0378">Hydrolase</keyword>
<dbReference type="InterPro" id="IPR016035">
    <property type="entry name" value="Acyl_Trfase/lysoPLipase"/>
</dbReference>
<dbReference type="GO" id="GO:0016787">
    <property type="term" value="F:hydrolase activity"/>
    <property type="evidence" value="ECO:0007669"/>
    <property type="project" value="UniProtKB-UniRule"/>
</dbReference>
<feature type="active site" description="Nucleophile" evidence="4">
    <location>
        <position position="61"/>
    </location>
</feature>
<dbReference type="Pfam" id="PF07244">
    <property type="entry name" value="POTRA"/>
    <property type="match status" value="1"/>
</dbReference>
<evidence type="ECO:0000256" key="2">
    <source>
        <dbReference type="ARBA" id="ARBA00022963"/>
    </source>
</evidence>
<feature type="short sequence motif" description="GXGXXG" evidence="4">
    <location>
        <begin position="32"/>
        <end position="37"/>
    </location>
</feature>
<feature type="domain" description="PNPLA" evidence="6">
    <location>
        <begin position="28"/>
        <end position="220"/>
    </location>
</feature>
<dbReference type="CDD" id="cd07205">
    <property type="entry name" value="Pat_PNPLA6_PNPLA7_NTE1_like"/>
    <property type="match status" value="1"/>
</dbReference>
<feature type="short sequence motif" description="DGA/G" evidence="4">
    <location>
        <begin position="207"/>
        <end position="209"/>
    </location>
</feature>
<dbReference type="PROSITE" id="PS51635">
    <property type="entry name" value="PNPLA"/>
    <property type="match status" value="1"/>
</dbReference>
<dbReference type="GO" id="GO:0016042">
    <property type="term" value="P:lipid catabolic process"/>
    <property type="evidence" value="ECO:0007669"/>
    <property type="project" value="UniProtKB-UniRule"/>
</dbReference>
<dbReference type="OrthoDB" id="5290098at2"/>
<proteinExistence type="predicted"/>
<dbReference type="SUPFAM" id="SSF52151">
    <property type="entry name" value="FabD/lysophospholipase-like"/>
    <property type="match status" value="1"/>
</dbReference>
<dbReference type="InterPro" id="IPR010827">
    <property type="entry name" value="BamA/TamA_POTRA"/>
</dbReference>
<keyword evidence="2 4" id="KW-0442">Lipid degradation</keyword>
<evidence type="ECO:0000256" key="5">
    <source>
        <dbReference type="SAM" id="SignalP"/>
    </source>
</evidence>
<dbReference type="Pfam" id="PF01734">
    <property type="entry name" value="Patatin"/>
    <property type="match status" value="1"/>
</dbReference>
<sequence length="739" mass="81132">MFSKRVFISFIALLAFCTSAQARPKIGLVLSGGGAKGAAHIGVLKILEQNNIPVDYIAGTSIGAYVGGMYALGYSANEIEQLMLHSDWNKGYSDSIPRQSLSYRDKQQRDQFNVPISIGLNEGQVETPSGLLQGQNMSMLFRDSTNLVHEFSSFDQLAIPFRAVATDLASSNAVVLDSGSMIFAMQASATVPGALEPAKWQDKLLIDGGIANNMPVDVVKAMGADIIIAVDIGSSLAPKNALTSTIAVLNQLSTILTNASTDKQKALLSNQDFLIRPVVGQMSTTDFSILPEALKLGESAATILLPKLKALSISDENFAKYALAKSDKRKQWFDPIKQPVTQIVLNNHSTTNDSVIYERLQLKKGQVISQKQLSSAIERVYSLNEFERVNAEFTDTDAGRILTITTKAKSWGPNYFQLGLNWEDDFNLGSSTSVSLAYTLTDITDNGGEWRNELKLGYEKLLATEFYQPLDLKQKFYAKLRYQFDKTNQTIFENNDAILGLERSTNLARLGVGYNLTQNTEIEIGFRGLKGTISNNALSDQDVDTKGYGGYINLGYDNLNSISFPTDGDRFTLQVRFGRDDVTQGNEDFSSHFTLHYLADWKGALSFGNHGFVGKLSLETQDTDLNELVPEPAELGGFLNLSGYHKNSLIGNHKIFGAFIYQYDLSKDVFGLDNFPLYLGASIEAGNVWLNKDSVDLDDLIYSGSLYLGIDTELGPAALALGFTDDNEHAIYLFVGKNF</sequence>
<reference evidence="7 8" key="1">
    <citation type="submission" date="2018-09" db="EMBL/GenBank/DDBJ databases">
        <title>Phylogeny of the Shewanellaceae, and recommendation for two new genera, Pseudoshewanella and Parashewanella.</title>
        <authorList>
            <person name="Wang G."/>
        </authorList>
    </citation>
    <scope>NUCLEOTIDE SEQUENCE [LARGE SCALE GENOMIC DNA]</scope>
    <source>
        <strain evidence="7 8">KCTC 22492</strain>
    </source>
</reference>
<feature type="active site" description="Proton acceptor" evidence="4">
    <location>
        <position position="207"/>
    </location>
</feature>
<keyword evidence="3 4" id="KW-0443">Lipid metabolism</keyword>
<dbReference type="Proteomes" id="UP000273022">
    <property type="component" value="Unassembled WGS sequence"/>
</dbReference>
<evidence type="ECO:0000256" key="3">
    <source>
        <dbReference type="ARBA" id="ARBA00023098"/>
    </source>
</evidence>
<dbReference type="RefSeq" id="WP_121852330.1">
    <property type="nucleotide sequence ID" value="NZ_CP037952.1"/>
</dbReference>
<dbReference type="AlphaFoldDB" id="A0A3A6U3P6"/>
<dbReference type="EMBL" id="QYYH01000016">
    <property type="protein sequence ID" value="RJY18725.1"/>
    <property type="molecule type" value="Genomic_DNA"/>
</dbReference>
<gene>
    <name evidence="7" type="ORF">D5R81_03815</name>
</gene>
<organism evidence="7 8">
    <name type="scientific">Parashewanella spongiae</name>
    <dbReference type="NCBI Taxonomy" id="342950"/>
    <lineage>
        <taxon>Bacteria</taxon>
        <taxon>Pseudomonadati</taxon>
        <taxon>Pseudomonadota</taxon>
        <taxon>Gammaproteobacteria</taxon>
        <taxon>Alteromonadales</taxon>
        <taxon>Shewanellaceae</taxon>
        <taxon>Parashewanella</taxon>
    </lineage>
</organism>
<feature type="short sequence motif" description="GXSXG" evidence="4">
    <location>
        <begin position="59"/>
        <end position="63"/>
    </location>
</feature>
<dbReference type="GO" id="GO:0019867">
    <property type="term" value="C:outer membrane"/>
    <property type="evidence" value="ECO:0007669"/>
    <property type="project" value="InterPro"/>
</dbReference>
<evidence type="ECO:0000256" key="4">
    <source>
        <dbReference type="PROSITE-ProRule" id="PRU01161"/>
    </source>
</evidence>
<keyword evidence="8" id="KW-1185">Reference proteome</keyword>
<dbReference type="PANTHER" id="PTHR14226:SF29">
    <property type="entry name" value="NEUROPATHY TARGET ESTERASE SWS"/>
    <property type="match status" value="1"/>
</dbReference>
<dbReference type="InterPro" id="IPR002641">
    <property type="entry name" value="PNPLA_dom"/>
</dbReference>
<evidence type="ECO:0000313" key="8">
    <source>
        <dbReference type="Proteomes" id="UP000273022"/>
    </source>
</evidence>
<dbReference type="Gene3D" id="3.10.20.310">
    <property type="entry name" value="membrane protein fhac"/>
    <property type="match status" value="1"/>
</dbReference>
<comment type="caution">
    <text evidence="7">The sequence shown here is derived from an EMBL/GenBank/DDBJ whole genome shotgun (WGS) entry which is preliminary data.</text>
</comment>
<evidence type="ECO:0000313" key="7">
    <source>
        <dbReference type="EMBL" id="RJY18725.1"/>
    </source>
</evidence>
<feature type="chain" id="PRO_5017300140" evidence="5">
    <location>
        <begin position="23"/>
        <end position="739"/>
    </location>
</feature>
<dbReference type="InterPro" id="IPR050301">
    <property type="entry name" value="NTE"/>
</dbReference>
<feature type="signal peptide" evidence="5">
    <location>
        <begin position="1"/>
        <end position="22"/>
    </location>
</feature>
<dbReference type="Gene3D" id="2.40.160.50">
    <property type="entry name" value="membrane protein fhac: a member of the omp85/tpsb transporter family"/>
    <property type="match status" value="1"/>
</dbReference>
<dbReference type="PANTHER" id="PTHR14226">
    <property type="entry name" value="NEUROPATHY TARGET ESTERASE/SWISS CHEESE D.MELANOGASTER"/>
    <property type="match status" value="1"/>
</dbReference>
<evidence type="ECO:0000256" key="1">
    <source>
        <dbReference type="ARBA" id="ARBA00022801"/>
    </source>
</evidence>
<name>A0A3A6U3P6_9GAMM</name>
<dbReference type="Gene3D" id="3.40.1090.10">
    <property type="entry name" value="Cytosolic phospholipase A2 catalytic domain"/>
    <property type="match status" value="2"/>
</dbReference>
<accession>A0A3A6U3P6</accession>
<keyword evidence="5" id="KW-0732">Signal</keyword>